<evidence type="ECO:0000256" key="2">
    <source>
        <dbReference type="ARBA" id="ARBA00023125"/>
    </source>
</evidence>
<feature type="domain" description="HTH tetR-type" evidence="4">
    <location>
        <begin position="11"/>
        <end position="71"/>
    </location>
</feature>
<dbReference type="Gene3D" id="1.10.357.10">
    <property type="entry name" value="Tetracycline Repressor, domain 2"/>
    <property type="match status" value="1"/>
</dbReference>
<dbReference type="OrthoDB" id="9812484at2"/>
<sequence length="208" mass="24507">MPTSTFYNLPEKKKQRIIDIAIDEFSTTHFYEVSINKLIKRAEISRGSFYQYFENLEDLYRHVTQLIGQAKMQYLQQYLHNKEAKFFDKLFGLYSAGLTFAKEHPKFASIGNILFKGDPMFRKKIFGDQEKQTKAFFVDLLRSGQEKGEVRSDIDINTAAFLFYQMNLSISDYYLTGTTWFEHPDEYMKAVEEMIKIFRQGIEVKKGD</sequence>
<gene>
    <name evidence="5" type="ORF">CR194_15830</name>
</gene>
<name>A0A323TDI9_9BACI</name>
<reference evidence="5 6" key="1">
    <citation type="submission" date="2017-10" db="EMBL/GenBank/DDBJ databases">
        <title>Bacillus sp. nov., a halophilic bacterium isolated from a Keqin Lake.</title>
        <authorList>
            <person name="Wang H."/>
        </authorList>
    </citation>
    <scope>NUCLEOTIDE SEQUENCE [LARGE SCALE GENOMIC DNA]</scope>
    <source>
        <strain evidence="5 6">KQ-12</strain>
    </source>
</reference>
<keyword evidence="2 3" id="KW-0238">DNA-binding</keyword>
<dbReference type="PROSITE" id="PS50977">
    <property type="entry name" value="HTH_TETR_2"/>
    <property type="match status" value="1"/>
</dbReference>
<accession>A0A323TDI9</accession>
<protein>
    <recommendedName>
        <fullName evidence="4">HTH tetR-type domain-containing protein</fullName>
    </recommendedName>
</protein>
<dbReference type="InterPro" id="IPR009057">
    <property type="entry name" value="Homeodomain-like_sf"/>
</dbReference>
<evidence type="ECO:0000313" key="5">
    <source>
        <dbReference type="EMBL" id="PYZ92304.1"/>
    </source>
</evidence>
<dbReference type="InterPro" id="IPR050624">
    <property type="entry name" value="HTH-type_Tx_Regulator"/>
</dbReference>
<dbReference type="Pfam" id="PF00440">
    <property type="entry name" value="TetR_N"/>
    <property type="match status" value="1"/>
</dbReference>
<dbReference type="RefSeq" id="WP_110610828.1">
    <property type="nucleotide sequence ID" value="NZ_PDOD01000004.1"/>
</dbReference>
<feature type="DNA-binding region" description="H-T-H motif" evidence="3">
    <location>
        <begin position="34"/>
        <end position="53"/>
    </location>
</feature>
<proteinExistence type="predicted"/>
<dbReference type="SUPFAM" id="SSF46689">
    <property type="entry name" value="Homeodomain-like"/>
    <property type="match status" value="1"/>
</dbReference>
<dbReference type="PANTHER" id="PTHR43479:SF11">
    <property type="entry name" value="ACREF_ENVCD OPERON REPRESSOR-RELATED"/>
    <property type="match status" value="1"/>
</dbReference>
<dbReference type="AlphaFoldDB" id="A0A323TDI9"/>
<evidence type="ECO:0000259" key="4">
    <source>
        <dbReference type="PROSITE" id="PS50977"/>
    </source>
</evidence>
<organism evidence="5 6">
    <name type="scientific">Salipaludibacillus keqinensis</name>
    <dbReference type="NCBI Taxonomy" id="2045207"/>
    <lineage>
        <taxon>Bacteria</taxon>
        <taxon>Bacillati</taxon>
        <taxon>Bacillota</taxon>
        <taxon>Bacilli</taxon>
        <taxon>Bacillales</taxon>
        <taxon>Bacillaceae</taxon>
    </lineage>
</organism>
<evidence type="ECO:0000256" key="1">
    <source>
        <dbReference type="ARBA" id="ARBA00022491"/>
    </source>
</evidence>
<dbReference type="InterPro" id="IPR036271">
    <property type="entry name" value="Tet_transcr_reg_TetR-rel_C_sf"/>
</dbReference>
<comment type="caution">
    <text evidence="5">The sequence shown here is derived from an EMBL/GenBank/DDBJ whole genome shotgun (WGS) entry which is preliminary data.</text>
</comment>
<dbReference type="SUPFAM" id="SSF48498">
    <property type="entry name" value="Tetracyclin repressor-like, C-terminal domain"/>
    <property type="match status" value="1"/>
</dbReference>
<dbReference type="GO" id="GO:0003677">
    <property type="term" value="F:DNA binding"/>
    <property type="evidence" value="ECO:0007669"/>
    <property type="project" value="UniProtKB-UniRule"/>
</dbReference>
<dbReference type="EMBL" id="PDOD01000004">
    <property type="protein sequence ID" value="PYZ92304.1"/>
    <property type="molecule type" value="Genomic_DNA"/>
</dbReference>
<keyword evidence="6" id="KW-1185">Reference proteome</keyword>
<evidence type="ECO:0000256" key="3">
    <source>
        <dbReference type="PROSITE-ProRule" id="PRU00335"/>
    </source>
</evidence>
<dbReference type="Proteomes" id="UP000248214">
    <property type="component" value="Unassembled WGS sequence"/>
</dbReference>
<dbReference type="PANTHER" id="PTHR43479">
    <property type="entry name" value="ACREF/ENVCD OPERON REPRESSOR-RELATED"/>
    <property type="match status" value="1"/>
</dbReference>
<keyword evidence="1" id="KW-0678">Repressor</keyword>
<dbReference type="InterPro" id="IPR001647">
    <property type="entry name" value="HTH_TetR"/>
</dbReference>
<evidence type="ECO:0000313" key="6">
    <source>
        <dbReference type="Proteomes" id="UP000248214"/>
    </source>
</evidence>